<name>A0A1I7WLS5_HETBA</name>
<organism evidence="1 2">
    <name type="scientific">Heterorhabditis bacteriophora</name>
    <name type="common">Entomopathogenic nematode worm</name>
    <dbReference type="NCBI Taxonomy" id="37862"/>
    <lineage>
        <taxon>Eukaryota</taxon>
        <taxon>Metazoa</taxon>
        <taxon>Ecdysozoa</taxon>
        <taxon>Nematoda</taxon>
        <taxon>Chromadorea</taxon>
        <taxon>Rhabditida</taxon>
        <taxon>Rhabditina</taxon>
        <taxon>Rhabditomorpha</taxon>
        <taxon>Strongyloidea</taxon>
        <taxon>Heterorhabditidae</taxon>
        <taxon>Heterorhabditis</taxon>
    </lineage>
</organism>
<sequence length="66" mass="7861">MLSVLPFSNHEKLVVLRKNYLESLVVLEQLMIFKKISNNYHIFSRLTFTSRIRIIFLFSIVIIYLG</sequence>
<protein>
    <submittedName>
        <fullName evidence="2">Uncharacterized protein</fullName>
    </submittedName>
</protein>
<evidence type="ECO:0000313" key="2">
    <source>
        <dbReference type="WBParaSite" id="Hba_06092"/>
    </source>
</evidence>
<proteinExistence type="predicted"/>
<dbReference type="WBParaSite" id="Hba_06092">
    <property type="protein sequence ID" value="Hba_06092"/>
    <property type="gene ID" value="Hba_06092"/>
</dbReference>
<reference evidence="2" key="1">
    <citation type="submission" date="2016-11" db="UniProtKB">
        <authorList>
            <consortium name="WormBaseParasite"/>
        </authorList>
    </citation>
    <scope>IDENTIFICATION</scope>
</reference>
<evidence type="ECO:0000313" key="1">
    <source>
        <dbReference type="Proteomes" id="UP000095283"/>
    </source>
</evidence>
<dbReference type="AlphaFoldDB" id="A0A1I7WLS5"/>
<accession>A0A1I7WLS5</accession>
<keyword evidence="1" id="KW-1185">Reference proteome</keyword>
<dbReference type="Proteomes" id="UP000095283">
    <property type="component" value="Unplaced"/>
</dbReference>